<sequence>MITHRRRPRGGNGERGAVTAELALGLPLVLAVTVGLAWLLAAASAQIRVVDAARESARAVARGDSESEATAVGAQIAPEGAGIEVVLEGRQVAVTASARIEGPGGLFDFLPGVTVRSRAVALLEES</sequence>
<proteinExistence type="predicted"/>
<protein>
    <recommendedName>
        <fullName evidence="1">TadE-like domain-containing protein</fullName>
    </recommendedName>
</protein>
<comment type="caution">
    <text evidence="2">The sequence shown here is derived from an EMBL/GenBank/DDBJ whole genome shotgun (WGS) entry which is preliminary data.</text>
</comment>
<feature type="domain" description="TadE-like" evidence="1">
    <location>
        <begin position="16"/>
        <end position="58"/>
    </location>
</feature>
<dbReference type="NCBIfam" id="NF041390">
    <property type="entry name" value="TadE_Rv3655c"/>
    <property type="match status" value="1"/>
</dbReference>
<dbReference type="OrthoDB" id="3747652at2"/>
<accession>A0A2R7Z2H0</accession>
<dbReference type="Pfam" id="PF07811">
    <property type="entry name" value="TadE"/>
    <property type="match status" value="1"/>
</dbReference>
<gene>
    <name evidence="2" type="ORF">C7S10_03725</name>
</gene>
<organism evidence="2 3">
    <name type="scientific">Nocardioides currus</name>
    <dbReference type="NCBI Taxonomy" id="2133958"/>
    <lineage>
        <taxon>Bacteria</taxon>
        <taxon>Bacillati</taxon>
        <taxon>Actinomycetota</taxon>
        <taxon>Actinomycetes</taxon>
        <taxon>Propionibacteriales</taxon>
        <taxon>Nocardioidaceae</taxon>
        <taxon>Nocardioides</taxon>
    </lineage>
</organism>
<evidence type="ECO:0000313" key="3">
    <source>
        <dbReference type="Proteomes" id="UP000244867"/>
    </source>
</evidence>
<reference evidence="2 3" key="1">
    <citation type="submission" date="2018-03" db="EMBL/GenBank/DDBJ databases">
        <authorList>
            <person name="Keele B.F."/>
        </authorList>
    </citation>
    <scope>NUCLEOTIDE SEQUENCE [LARGE SCALE GENOMIC DNA]</scope>
    <source>
        <strain evidence="2 3">IB-3</strain>
    </source>
</reference>
<keyword evidence="3" id="KW-1185">Reference proteome</keyword>
<name>A0A2R7Z2H0_9ACTN</name>
<dbReference type="InterPro" id="IPR012495">
    <property type="entry name" value="TadE-like_dom"/>
</dbReference>
<dbReference type="Proteomes" id="UP000244867">
    <property type="component" value="Unassembled WGS sequence"/>
</dbReference>
<dbReference type="EMBL" id="PYXZ01000001">
    <property type="protein sequence ID" value="PUA82831.1"/>
    <property type="molecule type" value="Genomic_DNA"/>
</dbReference>
<evidence type="ECO:0000259" key="1">
    <source>
        <dbReference type="Pfam" id="PF07811"/>
    </source>
</evidence>
<dbReference type="AlphaFoldDB" id="A0A2R7Z2H0"/>
<dbReference type="InterPro" id="IPR049790">
    <property type="entry name" value="Rv3655c/TadE"/>
</dbReference>
<evidence type="ECO:0000313" key="2">
    <source>
        <dbReference type="EMBL" id="PUA82831.1"/>
    </source>
</evidence>